<evidence type="ECO:0000256" key="1">
    <source>
        <dbReference type="SAM" id="SignalP"/>
    </source>
</evidence>
<name>A0A5C6K846_PARDI</name>
<dbReference type="SUPFAM" id="SSF49373">
    <property type="entry name" value="Invasin/intimin cell-adhesion fragments"/>
    <property type="match status" value="1"/>
</dbReference>
<evidence type="ECO:0000313" key="3">
    <source>
        <dbReference type="EMBL" id="TWV58574.1"/>
    </source>
</evidence>
<feature type="domain" description="BIG2" evidence="2">
    <location>
        <begin position="299"/>
        <end position="376"/>
    </location>
</feature>
<dbReference type="PROSITE" id="PS51257">
    <property type="entry name" value="PROKAR_LIPOPROTEIN"/>
    <property type="match status" value="1"/>
</dbReference>
<dbReference type="InterPro" id="IPR003343">
    <property type="entry name" value="Big_2"/>
</dbReference>
<feature type="signal peptide" evidence="1">
    <location>
        <begin position="1"/>
        <end position="21"/>
    </location>
</feature>
<dbReference type="SMART" id="SM00635">
    <property type="entry name" value="BID_2"/>
    <property type="match status" value="1"/>
</dbReference>
<dbReference type="RefSeq" id="WP_146376131.1">
    <property type="nucleotide sequence ID" value="NZ_JADOZF010000378.1"/>
</dbReference>
<evidence type="ECO:0000259" key="2">
    <source>
        <dbReference type="SMART" id="SM00635"/>
    </source>
</evidence>
<dbReference type="EMBL" id="VOHW01000019">
    <property type="protein sequence ID" value="TWV58574.1"/>
    <property type="molecule type" value="Genomic_DNA"/>
</dbReference>
<dbReference type="AlphaFoldDB" id="A0A5C6K846"/>
<sequence>MKTLRLLATLLLVALSTGLYSCGKDDLDREPQDQISDGTLFNDSDKKFAEYMDDYSDIKCRFALAGEGSMLLTGIKNKHLWFSEFDTITKKLKSTWLDIEETDTIQQVHIGYGEYKEMKIELVTLHYYKKTKTGDIVTFGLSGLSQTIFTSNGKCKRTPLGANGSMVTTHIVDWYDESVFIGNCCYSSEGDTLYIAKKEPDLIQGKYIDAELISYEEGLKFSGNSISKYNYKEAKSIWSTNIVPPFEVPSDAKRNYTVIDNSTNIWKYKVDVTFYDGTKKEYTFKINIETGKLASDDIKVTGISLNTATGEIEIGDTYELVASISPTDATNQNITWESSDDRIATVDDKGLVTAISEGNATITATTEDGQFSAQAVIQVLSSKRIVHIKSDDYDISLGYSNDKLSSYIWKYTDGDYDFNQNIAYNRNKVVITGEADGHDCIQTYTLNKEGYATSCSIPDREGKFVEVSFEYSKDGYLTKAIEIIKYNSETRSNAYSFTYSVDGNILKGSESDISGNIYTQSYGNVRNKSGIMDFAMSELLFDYQAAFYCGILGKPCTHLPSSCKETEVCEMGWSKTYDFIHTQDDNGYVTRTTIANSEGEAETLTYTYK</sequence>
<accession>A0A5C6K846</accession>
<dbReference type="Proteomes" id="UP000315827">
    <property type="component" value="Unassembled WGS sequence"/>
</dbReference>
<dbReference type="Pfam" id="PF15283">
    <property type="entry name" value="DUF4595"/>
    <property type="match status" value="1"/>
</dbReference>
<dbReference type="Pfam" id="PF02368">
    <property type="entry name" value="Big_2"/>
    <property type="match status" value="1"/>
</dbReference>
<dbReference type="InterPro" id="IPR027931">
    <property type="entry name" value="DUF4595"/>
</dbReference>
<comment type="caution">
    <text evidence="3">The sequence shown here is derived from an EMBL/GenBank/DDBJ whole genome shotgun (WGS) entry which is preliminary data.</text>
</comment>
<feature type="chain" id="PRO_5022699016" evidence="1">
    <location>
        <begin position="22"/>
        <end position="609"/>
    </location>
</feature>
<proteinExistence type="predicted"/>
<keyword evidence="1" id="KW-0732">Signal</keyword>
<reference evidence="3 4" key="1">
    <citation type="submission" date="2019-07" db="EMBL/GenBank/DDBJ databases">
        <title>Genome sequencing of Parabacteroides distasonis iSURF_7.</title>
        <authorList>
            <person name="Degefu H.N."/>
            <person name="Ruoff K.L."/>
            <person name="Price C.E."/>
            <person name="Valls R.A."/>
            <person name="O'Toole G.A."/>
        </authorList>
    </citation>
    <scope>NUCLEOTIDE SEQUENCE [LARGE SCALE GENOMIC DNA]</scope>
    <source>
        <strain evidence="3 4">CFPLTA003_1B</strain>
    </source>
</reference>
<dbReference type="CDD" id="cd12871">
    <property type="entry name" value="Bacuni_01323_like"/>
    <property type="match status" value="1"/>
</dbReference>
<evidence type="ECO:0000313" key="4">
    <source>
        <dbReference type="Proteomes" id="UP000315827"/>
    </source>
</evidence>
<protein>
    <submittedName>
        <fullName evidence="3">DUF4595 domain-containing protein</fullName>
    </submittedName>
</protein>
<dbReference type="Gene3D" id="2.40.160.190">
    <property type="match status" value="1"/>
</dbReference>
<organism evidence="3 4">
    <name type="scientific">Parabacteroides distasonis</name>
    <dbReference type="NCBI Taxonomy" id="823"/>
    <lineage>
        <taxon>Bacteria</taxon>
        <taxon>Pseudomonadati</taxon>
        <taxon>Bacteroidota</taxon>
        <taxon>Bacteroidia</taxon>
        <taxon>Bacteroidales</taxon>
        <taxon>Tannerellaceae</taxon>
        <taxon>Parabacteroides</taxon>
    </lineage>
</organism>
<gene>
    <name evidence="3" type="ORF">FSA05_20480</name>
</gene>
<dbReference type="InterPro" id="IPR008964">
    <property type="entry name" value="Invasin/intimin_cell_adhesion"/>
</dbReference>